<dbReference type="AlphaFoldDB" id="A0A0F9PTU7"/>
<gene>
    <name evidence="1" type="ORF">LCGC14_0857280</name>
</gene>
<proteinExistence type="predicted"/>
<dbReference type="EMBL" id="LAZR01002584">
    <property type="protein sequence ID" value="KKN28162.1"/>
    <property type="molecule type" value="Genomic_DNA"/>
</dbReference>
<accession>A0A0F9PTU7</accession>
<organism evidence="1">
    <name type="scientific">marine sediment metagenome</name>
    <dbReference type="NCBI Taxonomy" id="412755"/>
    <lineage>
        <taxon>unclassified sequences</taxon>
        <taxon>metagenomes</taxon>
        <taxon>ecological metagenomes</taxon>
    </lineage>
</organism>
<protein>
    <submittedName>
        <fullName evidence="1">Uncharacterized protein</fullName>
    </submittedName>
</protein>
<evidence type="ECO:0000313" key="1">
    <source>
        <dbReference type="EMBL" id="KKN28162.1"/>
    </source>
</evidence>
<comment type="caution">
    <text evidence="1">The sequence shown here is derived from an EMBL/GenBank/DDBJ whole genome shotgun (WGS) entry which is preliminary data.</text>
</comment>
<reference evidence="1" key="1">
    <citation type="journal article" date="2015" name="Nature">
        <title>Complex archaea that bridge the gap between prokaryotes and eukaryotes.</title>
        <authorList>
            <person name="Spang A."/>
            <person name="Saw J.H."/>
            <person name="Jorgensen S.L."/>
            <person name="Zaremba-Niedzwiedzka K."/>
            <person name="Martijn J."/>
            <person name="Lind A.E."/>
            <person name="van Eijk R."/>
            <person name="Schleper C."/>
            <person name="Guy L."/>
            <person name="Ettema T.J."/>
        </authorList>
    </citation>
    <scope>NUCLEOTIDE SEQUENCE</scope>
</reference>
<sequence length="178" mass="19946">MISLNSYKGYSIYVSNNGWFFAFDKDHGDEVEEIRGNSVSSSQSYNILTRNIDGLESSVQRNRDRPEFPVIDANGYKGTVKGIHAGTGNPNTKMEVGNATDVFYLVPLVERLIADRRQLLTEALAIVEQLSVYRLPSLRYKSRDVNAIAAAETKMKSRWEELKAIDASNASKAQEDHI</sequence>
<name>A0A0F9PTU7_9ZZZZ</name>